<evidence type="ECO:0008006" key="4">
    <source>
        <dbReference type="Google" id="ProtNLM"/>
    </source>
</evidence>
<proteinExistence type="predicted"/>
<dbReference type="AlphaFoldDB" id="A0A239IYL6"/>
<keyword evidence="1" id="KW-0472">Membrane</keyword>
<sequence>MTVQGRHGAEAATEELRQEVDRARHELGDTVELLAAKADVKALAREKAEQARVRARDAAASAWQAAGSEQAMARLRLGGAVAVSAGAVGAAALWVRRRRASSRPVLGPVPGRMARSMSWRTARRSGPVRMGPVRLRFTAGQRRAVKVRRGKRH</sequence>
<dbReference type="RefSeq" id="WP_089326776.1">
    <property type="nucleotide sequence ID" value="NZ_FZOR01000013.1"/>
</dbReference>
<dbReference type="Proteomes" id="UP000198318">
    <property type="component" value="Unassembled WGS sequence"/>
</dbReference>
<reference evidence="2 3" key="1">
    <citation type="submission" date="2017-06" db="EMBL/GenBank/DDBJ databases">
        <authorList>
            <person name="Kim H.J."/>
            <person name="Triplett B.A."/>
        </authorList>
    </citation>
    <scope>NUCLEOTIDE SEQUENCE [LARGE SCALE GENOMIC DNA]</scope>
    <source>
        <strain evidence="2 3">DSM 44715</strain>
    </source>
</reference>
<dbReference type="Pfam" id="PF12277">
    <property type="entry name" value="DUF3618"/>
    <property type="match status" value="1"/>
</dbReference>
<dbReference type="OrthoDB" id="3390335at2"/>
<keyword evidence="1" id="KW-0812">Transmembrane</keyword>
<dbReference type="EMBL" id="FZOR01000013">
    <property type="protein sequence ID" value="SNS97514.1"/>
    <property type="molecule type" value="Genomic_DNA"/>
</dbReference>
<evidence type="ECO:0000313" key="2">
    <source>
        <dbReference type="EMBL" id="SNS97514.1"/>
    </source>
</evidence>
<gene>
    <name evidence="2" type="ORF">SAMN05443665_101395</name>
</gene>
<keyword evidence="3" id="KW-1185">Reference proteome</keyword>
<name>A0A239IYL6_9ACTN</name>
<protein>
    <recommendedName>
        <fullName evidence="4">DUF3618 domain-containing protein</fullName>
    </recommendedName>
</protein>
<organism evidence="2 3">
    <name type="scientific">Actinomadura meyerae</name>
    <dbReference type="NCBI Taxonomy" id="240840"/>
    <lineage>
        <taxon>Bacteria</taxon>
        <taxon>Bacillati</taxon>
        <taxon>Actinomycetota</taxon>
        <taxon>Actinomycetes</taxon>
        <taxon>Streptosporangiales</taxon>
        <taxon>Thermomonosporaceae</taxon>
        <taxon>Actinomadura</taxon>
    </lineage>
</organism>
<accession>A0A239IYL6</accession>
<feature type="transmembrane region" description="Helical" evidence="1">
    <location>
        <begin position="77"/>
        <end position="95"/>
    </location>
</feature>
<evidence type="ECO:0000313" key="3">
    <source>
        <dbReference type="Proteomes" id="UP000198318"/>
    </source>
</evidence>
<evidence type="ECO:0000256" key="1">
    <source>
        <dbReference type="SAM" id="Phobius"/>
    </source>
</evidence>
<dbReference type="InterPro" id="IPR022062">
    <property type="entry name" value="DUF3618"/>
</dbReference>
<keyword evidence="1" id="KW-1133">Transmembrane helix</keyword>